<evidence type="ECO:0000256" key="1">
    <source>
        <dbReference type="ARBA" id="ARBA00022723"/>
    </source>
</evidence>
<dbReference type="InterPro" id="IPR006612">
    <property type="entry name" value="THAP_Znf"/>
</dbReference>
<dbReference type="AlphaFoldDB" id="A0AAV2HF85"/>
<evidence type="ECO:0000256" key="3">
    <source>
        <dbReference type="ARBA" id="ARBA00022833"/>
    </source>
</evidence>
<dbReference type="SUPFAM" id="SSF57716">
    <property type="entry name" value="Glucocorticoid receptor-like (DNA-binding domain)"/>
    <property type="match status" value="1"/>
</dbReference>
<keyword evidence="8" id="KW-1185">Reference proteome</keyword>
<accession>A0AAV2HF85</accession>
<dbReference type="Pfam" id="PF05485">
    <property type="entry name" value="THAP"/>
    <property type="match status" value="1"/>
</dbReference>
<dbReference type="GO" id="GO:0008270">
    <property type="term" value="F:zinc ion binding"/>
    <property type="evidence" value="ECO:0007669"/>
    <property type="project" value="UniProtKB-KW"/>
</dbReference>
<keyword evidence="2 5" id="KW-0863">Zinc-finger</keyword>
<dbReference type="SMART" id="SM00980">
    <property type="entry name" value="THAP"/>
    <property type="match status" value="1"/>
</dbReference>
<dbReference type="PROSITE" id="PS50950">
    <property type="entry name" value="ZF_THAP"/>
    <property type="match status" value="1"/>
</dbReference>
<proteinExistence type="predicted"/>
<evidence type="ECO:0000256" key="5">
    <source>
        <dbReference type="PROSITE-ProRule" id="PRU00309"/>
    </source>
</evidence>
<reference evidence="7 8" key="1">
    <citation type="submission" date="2024-04" db="EMBL/GenBank/DDBJ databases">
        <authorList>
            <consortium name="Genoscope - CEA"/>
            <person name="William W."/>
        </authorList>
    </citation>
    <scope>NUCLEOTIDE SEQUENCE [LARGE SCALE GENOMIC DNA]</scope>
</reference>
<evidence type="ECO:0000313" key="8">
    <source>
        <dbReference type="Proteomes" id="UP001497497"/>
    </source>
</evidence>
<comment type="caution">
    <text evidence="7">The sequence shown here is derived from an EMBL/GenBank/DDBJ whole genome shotgun (WGS) entry which is preliminary data.</text>
</comment>
<evidence type="ECO:0000256" key="2">
    <source>
        <dbReference type="ARBA" id="ARBA00022771"/>
    </source>
</evidence>
<feature type="non-terminal residue" evidence="7">
    <location>
        <position position="188"/>
    </location>
</feature>
<dbReference type="Proteomes" id="UP001497497">
    <property type="component" value="Unassembled WGS sequence"/>
</dbReference>
<name>A0AAV2HF85_LYMST</name>
<gene>
    <name evidence="7" type="ORF">GSLYS_00005239001</name>
</gene>
<feature type="domain" description="THAP-type" evidence="6">
    <location>
        <begin position="1"/>
        <end position="86"/>
    </location>
</feature>
<evidence type="ECO:0000313" key="7">
    <source>
        <dbReference type="EMBL" id="CAL1531144.1"/>
    </source>
</evidence>
<dbReference type="GO" id="GO:0003677">
    <property type="term" value="F:DNA binding"/>
    <property type="evidence" value="ECO:0007669"/>
    <property type="project" value="UniProtKB-UniRule"/>
</dbReference>
<keyword evidence="3" id="KW-0862">Zinc</keyword>
<keyword evidence="1" id="KW-0479">Metal-binding</keyword>
<evidence type="ECO:0000256" key="4">
    <source>
        <dbReference type="ARBA" id="ARBA00023125"/>
    </source>
</evidence>
<sequence>MGVHCAYGTCNSDSRYKDRPHMQGVKFYSFPNPQKDLEKCKRWVDACSREGFFVHSLSKHMFICSKHFVGGKGPTEKFPDPIPTNFTDTQLKKFSKHRKQPLVRPTLQLPVATTSQCLDEENSFVNTGSVSVQGTLDNRKTEKVEDFKESYGCIKYEKMEDLSNEHNEKEKSFITNVDEQFVNVHKIQ</sequence>
<dbReference type="EMBL" id="CAXITT010000081">
    <property type="protein sequence ID" value="CAL1531144.1"/>
    <property type="molecule type" value="Genomic_DNA"/>
</dbReference>
<organism evidence="7 8">
    <name type="scientific">Lymnaea stagnalis</name>
    <name type="common">Great pond snail</name>
    <name type="synonym">Helix stagnalis</name>
    <dbReference type="NCBI Taxonomy" id="6523"/>
    <lineage>
        <taxon>Eukaryota</taxon>
        <taxon>Metazoa</taxon>
        <taxon>Spiralia</taxon>
        <taxon>Lophotrochozoa</taxon>
        <taxon>Mollusca</taxon>
        <taxon>Gastropoda</taxon>
        <taxon>Heterobranchia</taxon>
        <taxon>Euthyneura</taxon>
        <taxon>Panpulmonata</taxon>
        <taxon>Hygrophila</taxon>
        <taxon>Lymnaeoidea</taxon>
        <taxon>Lymnaeidae</taxon>
        <taxon>Lymnaea</taxon>
    </lineage>
</organism>
<protein>
    <recommendedName>
        <fullName evidence="6">THAP-type domain-containing protein</fullName>
    </recommendedName>
</protein>
<evidence type="ECO:0000259" key="6">
    <source>
        <dbReference type="PROSITE" id="PS50950"/>
    </source>
</evidence>
<keyword evidence="4 5" id="KW-0238">DNA-binding</keyword>